<feature type="binding site" evidence="7">
    <location>
        <begin position="192"/>
        <end position="193"/>
    </location>
    <ligand>
        <name>substrate</name>
    </ligand>
</feature>
<dbReference type="InterPro" id="IPR015942">
    <property type="entry name" value="Asp/Glu/hydantoin_racemase"/>
</dbReference>
<keyword evidence="5 7" id="KW-0413">Isomerase</keyword>
<dbReference type="PANTHER" id="PTHR21198:SF2">
    <property type="entry name" value="GLUTAMATE RACEMASE"/>
    <property type="match status" value="1"/>
</dbReference>
<sequence>MSERQNRPIGIFDSGVGGMTVLRALLRQLPAEEFSFLGDTARLPYGTKGRNTIIEYTLHAARRLVESHAVKMLVVACNTASSVSLPALRVQFPDIPVVGVIEPGARAAVRVSPKGRIAVLATEATVRGGAYVEAIHRLNPEAQVVSRACTLFVALAEEGWLEGEVVEGVVRRYLADIFAAQVKPDTLLLGCTHFPLLQKAIARVVGSDVHIVDSAQTTAEAVSIILKETGLARTTPALPAEEAVHFMATDNVSRFAATGALFLGRKLSEEDVELVDI</sequence>
<evidence type="ECO:0000313" key="9">
    <source>
        <dbReference type="Proteomes" id="UP000886752"/>
    </source>
</evidence>
<dbReference type="PROSITE" id="PS00923">
    <property type="entry name" value="ASP_GLU_RACEMASE_1"/>
    <property type="match status" value="1"/>
</dbReference>
<proteinExistence type="inferred from homology"/>
<feature type="active site" description="Proton donor/acceptor" evidence="7">
    <location>
        <position position="191"/>
    </location>
</feature>
<dbReference type="NCBIfam" id="TIGR00067">
    <property type="entry name" value="glut_race"/>
    <property type="match status" value="1"/>
</dbReference>
<accession>A0A9D1PZ94</accession>
<evidence type="ECO:0000256" key="3">
    <source>
        <dbReference type="ARBA" id="ARBA00022960"/>
    </source>
</evidence>
<dbReference type="InterPro" id="IPR001920">
    <property type="entry name" value="Asp/Glu_race"/>
</dbReference>
<dbReference type="PROSITE" id="PS00924">
    <property type="entry name" value="ASP_GLU_RACEMASE_2"/>
    <property type="match status" value="1"/>
</dbReference>
<dbReference type="SUPFAM" id="SSF53681">
    <property type="entry name" value="Aspartate/glutamate racemase"/>
    <property type="match status" value="2"/>
</dbReference>
<dbReference type="InterPro" id="IPR033134">
    <property type="entry name" value="Asp/Glu_racemase_AS_2"/>
</dbReference>
<dbReference type="Pfam" id="PF01177">
    <property type="entry name" value="Asp_Glu_race"/>
    <property type="match status" value="1"/>
</dbReference>
<evidence type="ECO:0000256" key="2">
    <source>
        <dbReference type="ARBA" id="ARBA00013090"/>
    </source>
</evidence>
<organism evidence="8 9">
    <name type="scientific">Candidatus Desulfovibrio intestinipullorum</name>
    <dbReference type="NCBI Taxonomy" id="2838536"/>
    <lineage>
        <taxon>Bacteria</taxon>
        <taxon>Pseudomonadati</taxon>
        <taxon>Thermodesulfobacteriota</taxon>
        <taxon>Desulfovibrionia</taxon>
        <taxon>Desulfovibrionales</taxon>
        <taxon>Desulfovibrionaceae</taxon>
        <taxon>Desulfovibrio</taxon>
    </lineage>
</organism>
<evidence type="ECO:0000256" key="4">
    <source>
        <dbReference type="ARBA" id="ARBA00022984"/>
    </source>
</evidence>
<dbReference type="GO" id="GO:0008881">
    <property type="term" value="F:glutamate racemase activity"/>
    <property type="evidence" value="ECO:0007669"/>
    <property type="project" value="UniProtKB-UniRule"/>
</dbReference>
<dbReference type="InterPro" id="IPR018187">
    <property type="entry name" value="Asp/Glu_racemase_AS_1"/>
</dbReference>
<comment type="similarity">
    <text evidence="7">Belongs to the aspartate/glutamate racemases family.</text>
</comment>
<feature type="binding site" evidence="7">
    <location>
        <begin position="45"/>
        <end position="46"/>
    </location>
    <ligand>
        <name>substrate</name>
    </ligand>
</feature>
<dbReference type="InterPro" id="IPR004391">
    <property type="entry name" value="Glu_race"/>
</dbReference>
<dbReference type="Proteomes" id="UP000886752">
    <property type="component" value="Unassembled WGS sequence"/>
</dbReference>
<dbReference type="GO" id="GO:0071555">
    <property type="term" value="P:cell wall organization"/>
    <property type="evidence" value="ECO:0007669"/>
    <property type="project" value="UniProtKB-KW"/>
</dbReference>
<dbReference type="FunFam" id="3.40.50.1860:FF:000001">
    <property type="entry name" value="Glutamate racemase"/>
    <property type="match status" value="1"/>
</dbReference>
<comment type="function">
    <text evidence="7">Provides the (R)-glutamate required for cell wall biosynthesis.</text>
</comment>
<dbReference type="GO" id="GO:0008360">
    <property type="term" value="P:regulation of cell shape"/>
    <property type="evidence" value="ECO:0007669"/>
    <property type="project" value="UniProtKB-KW"/>
</dbReference>
<dbReference type="EMBL" id="DXHV01000077">
    <property type="protein sequence ID" value="HIW01273.1"/>
    <property type="molecule type" value="Genomic_DNA"/>
</dbReference>
<evidence type="ECO:0000256" key="6">
    <source>
        <dbReference type="ARBA" id="ARBA00023316"/>
    </source>
</evidence>
<evidence type="ECO:0000256" key="5">
    <source>
        <dbReference type="ARBA" id="ARBA00023235"/>
    </source>
</evidence>
<protein>
    <recommendedName>
        <fullName evidence="2 7">Glutamate racemase</fullName>
        <ecNumber evidence="2 7">5.1.1.3</ecNumber>
    </recommendedName>
</protein>
<evidence type="ECO:0000256" key="7">
    <source>
        <dbReference type="HAMAP-Rule" id="MF_00258"/>
    </source>
</evidence>
<keyword evidence="3 7" id="KW-0133">Cell shape</keyword>
<dbReference type="GO" id="GO:0009252">
    <property type="term" value="P:peptidoglycan biosynthetic process"/>
    <property type="evidence" value="ECO:0007669"/>
    <property type="project" value="UniProtKB-UniRule"/>
</dbReference>
<keyword evidence="4 7" id="KW-0573">Peptidoglycan synthesis</keyword>
<name>A0A9D1PZ94_9BACT</name>
<evidence type="ECO:0000313" key="8">
    <source>
        <dbReference type="EMBL" id="HIW01273.1"/>
    </source>
</evidence>
<feature type="binding site" evidence="7">
    <location>
        <begin position="78"/>
        <end position="79"/>
    </location>
    <ligand>
        <name>substrate</name>
    </ligand>
</feature>
<comment type="catalytic activity">
    <reaction evidence="1 7">
        <text>L-glutamate = D-glutamate</text>
        <dbReference type="Rhea" id="RHEA:12813"/>
        <dbReference type="ChEBI" id="CHEBI:29985"/>
        <dbReference type="ChEBI" id="CHEBI:29986"/>
        <dbReference type="EC" id="5.1.1.3"/>
    </reaction>
</comment>
<dbReference type="PANTHER" id="PTHR21198">
    <property type="entry name" value="GLUTAMATE RACEMASE"/>
    <property type="match status" value="1"/>
</dbReference>
<feature type="active site" description="Proton donor/acceptor" evidence="7">
    <location>
        <position position="77"/>
    </location>
</feature>
<evidence type="ECO:0000256" key="1">
    <source>
        <dbReference type="ARBA" id="ARBA00001602"/>
    </source>
</evidence>
<reference evidence="8" key="2">
    <citation type="submission" date="2021-04" db="EMBL/GenBank/DDBJ databases">
        <authorList>
            <person name="Gilroy R."/>
        </authorList>
    </citation>
    <scope>NUCLEOTIDE SEQUENCE</scope>
    <source>
        <strain evidence="8">ChiHecec2B26-446</strain>
    </source>
</reference>
<reference evidence="8" key="1">
    <citation type="journal article" date="2021" name="PeerJ">
        <title>Extensive microbial diversity within the chicken gut microbiome revealed by metagenomics and culture.</title>
        <authorList>
            <person name="Gilroy R."/>
            <person name="Ravi A."/>
            <person name="Getino M."/>
            <person name="Pursley I."/>
            <person name="Horton D.L."/>
            <person name="Alikhan N.F."/>
            <person name="Baker D."/>
            <person name="Gharbi K."/>
            <person name="Hall N."/>
            <person name="Watson M."/>
            <person name="Adriaenssens E.M."/>
            <person name="Foster-Nyarko E."/>
            <person name="Jarju S."/>
            <person name="Secka A."/>
            <person name="Antonio M."/>
            <person name="Oren A."/>
            <person name="Chaudhuri R.R."/>
            <person name="La Ragione R."/>
            <person name="Hildebrand F."/>
            <person name="Pallen M.J."/>
        </authorList>
    </citation>
    <scope>NUCLEOTIDE SEQUENCE</scope>
    <source>
        <strain evidence="8">ChiHecec2B26-446</strain>
    </source>
</reference>
<dbReference type="Gene3D" id="3.40.50.1860">
    <property type="match status" value="2"/>
</dbReference>
<feature type="binding site" evidence="7">
    <location>
        <begin position="13"/>
        <end position="14"/>
    </location>
    <ligand>
        <name>substrate</name>
    </ligand>
</feature>
<comment type="caution">
    <text evidence="8">The sequence shown here is derived from an EMBL/GenBank/DDBJ whole genome shotgun (WGS) entry which is preliminary data.</text>
</comment>
<dbReference type="AlphaFoldDB" id="A0A9D1PZ94"/>
<comment type="pathway">
    <text evidence="7">Cell wall biogenesis; peptidoglycan biosynthesis.</text>
</comment>
<dbReference type="HAMAP" id="MF_00258">
    <property type="entry name" value="Glu_racemase"/>
    <property type="match status" value="1"/>
</dbReference>
<dbReference type="EC" id="5.1.1.3" evidence="2 7"/>
<gene>
    <name evidence="7 8" type="primary">murI</name>
    <name evidence="8" type="ORF">H9894_08820</name>
</gene>
<keyword evidence="6 7" id="KW-0961">Cell wall biogenesis/degradation</keyword>